<protein>
    <submittedName>
        <fullName evidence="2">Cyclic di-GMP phosphodiesterase</fullName>
        <ecNumber evidence="2">3.1.4.-</ecNumber>
    </submittedName>
</protein>
<dbReference type="Pfam" id="PF13487">
    <property type="entry name" value="HD_5"/>
    <property type="match status" value="1"/>
</dbReference>
<dbReference type="EC" id="3.1.4.-" evidence="2"/>
<reference evidence="2" key="1">
    <citation type="submission" date="2019-08" db="EMBL/GenBank/DDBJ databases">
        <authorList>
            <person name="Kucharzyk K."/>
            <person name="Murdoch R.W."/>
            <person name="Higgins S."/>
            <person name="Loffler F."/>
        </authorList>
    </citation>
    <scope>NUCLEOTIDE SEQUENCE</scope>
</reference>
<dbReference type="GO" id="GO:0016787">
    <property type="term" value="F:hydrolase activity"/>
    <property type="evidence" value="ECO:0007669"/>
    <property type="project" value="UniProtKB-KW"/>
</dbReference>
<name>A0A645E7I9_9ZZZZ</name>
<dbReference type="PANTHER" id="PTHR43155">
    <property type="entry name" value="CYCLIC DI-GMP PHOSPHODIESTERASE PA4108-RELATED"/>
    <property type="match status" value="1"/>
</dbReference>
<dbReference type="PANTHER" id="PTHR43155:SF2">
    <property type="entry name" value="CYCLIC DI-GMP PHOSPHODIESTERASE PA4108"/>
    <property type="match status" value="1"/>
</dbReference>
<sequence length="166" mass="18591">MKTHSQMGYDYIMSEYRLPPRSCRPILEHHERYDGSGYPLQKKGTGISLYGRITALADVYDALTSERPYRKALPPNEGVEYVMASAETLFDPEAVNAFTKRIAPYPVGTSVALSNGWTGLVIRNYASYCLRPKVRVYRQGGVAVKPFEISLKDDFGYLNVTIKGVA</sequence>
<gene>
    <name evidence="2" type="ORF">SDC9_144987</name>
</gene>
<evidence type="ECO:0000313" key="2">
    <source>
        <dbReference type="EMBL" id="MPM97807.1"/>
    </source>
</evidence>
<dbReference type="InterPro" id="IPR037522">
    <property type="entry name" value="HD_GYP_dom"/>
</dbReference>
<accession>A0A645E7I9</accession>
<dbReference type="EMBL" id="VSSQ01044027">
    <property type="protein sequence ID" value="MPM97807.1"/>
    <property type="molecule type" value="Genomic_DNA"/>
</dbReference>
<evidence type="ECO:0000259" key="1">
    <source>
        <dbReference type="PROSITE" id="PS51832"/>
    </source>
</evidence>
<dbReference type="PROSITE" id="PS51832">
    <property type="entry name" value="HD_GYP"/>
    <property type="match status" value="1"/>
</dbReference>
<dbReference type="CDD" id="cd00077">
    <property type="entry name" value="HDc"/>
    <property type="match status" value="1"/>
</dbReference>
<feature type="domain" description="HD-GYP" evidence="1">
    <location>
        <begin position="1"/>
        <end position="114"/>
    </location>
</feature>
<dbReference type="SUPFAM" id="SSF109604">
    <property type="entry name" value="HD-domain/PDEase-like"/>
    <property type="match status" value="1"/>
</dbReference>
<dbReference type="InterPro" id="IPR003607">
    <property type="entry name" value="HD/PDEase_dom"/>
</dbReference>
<comment type="caution">
    <text evidence="2">The sequence shown here is derived from an EMBL/GenBank/DDBJ whole genome shotgun (WGS) entry which is preliminary data.</text>
</comment>
<proteinExistence type="predicted"/>
<dbReference type="AlphaFoldDB" id="A0A645E7I9"/>
<dbReference type="Gene3D" id="1.10.3210.10">
    <property type="entry name" value="Hypothetical protein af1432"/>
    <property type="match status" value="1"/>
</dbReference>
<keyword evidence="2" id="KW-0378">Hydrolase</keyword>
<organism evidence="2">
    <name type="scientific">bioreactor metagenome</name>
    <dbReference type="NCBI Taxonomy" id="1076179"/>
    <lineage>
        <taxon>unclassified sequences</taxon>
        <taxon>metagenomes</taxon>
        <taxon>ecological metagenomes</taxon>
    </lineage>
</organism>